<dbReference type="PANTHER" id="PTHR48052">
    <property type="entry name" value="UNNAMED PRODUCT"/>
    <property type="match status" value="1"/>
</dbReference>
<evidence type="ECO:0000256" key="7">
    <source>
        <dbReference type="ARBA" id="ARBA00023136"/>
    </source>
</evidence>
<evidence type="ECO:0000256" key="3">
    <source>
        <dbReference type="ARBA" id="ARBA00022475"/>
    </source>
</evidence>
<dbReference type="PANTHER" id="PTHR48052:SF8">
    <property type="entry name" value="LRR RECEPTOR-LIKE SERINE_THREONINE-PROTEIN KINASE FLS2"/>
    <property type="match status" value="1"/>
</dbReference>
<organism evidence="10 11">
    <name type="scientific">Prunus dulcis</name>
    <name type="common">Almond</name>
    <name type="synonym">Amygdalus dulcis</name>
    <dbReference type="NCBI Taxonomy" id="3755"/>
    <lineage>
        <taxon>Eukaryota</taxon>
        <taxon>Viridiplantae</taxon>
        <taxon>Streptophyta</taxon>
        <taxon>Embryophyta</taxon>
        <taxon>Tracheophyta</taxon>
        <taxon>Spermatophyta</taxon>
        <taxon>Magnoliopsida</taxon>
        <taxon>eudicotyledons</taxon>
        <taxon>Gunneridae</taxon>
        <taxon>Pentapetalae</taxon>
        <taxon>rosids</taxon>
        <taxon>fabids</taxon>
        <taxon>Rosales</taxon>
        <taxon>Rosaceae</taxon>
        <taxon>Amygdaloideae</taxon>
        <taxon>Amygdaleae</taxon>
        <taxon>Prunus</taxon>
    </lineage>
</organism>
<keyword evidence="3" id="KW-1003">Cell membrane</keyword>
<evidence type="ECO:0000256" key="8">
    <source>
        <dbReference type="ARBA" id="ARBA00023170"/>
    </source>
</evidence>
<dbReference type="EMBL" id="CABIKO010000016">
    <property type="protein sequence ID" value="VVA16001.1"/>
    <property type="molecule type" value="Genomic_DNA"/>
</dbReference>
<keyword evidence="8" id="KW-0675">Receptor</keyword>
<sequence length="136" mass="15209">MATLLKGLYRLPLATSRLTILDLGNNFFTQEIPAEISELTELEYLSLYNSFHGTIPHQLSNLRKISAAIHSQEQYLQAWHLDLNMLSLNSYDFSYNNLTGPIPTCGIFQKAPPNAFIGNSGMICWCIGVAAVMELE</sequence>
<keyword evidence="7" id="KW-0472">Membrane</keyword>
<evidence type="ECO:0000313" key="10">
    <source>
        <dbReference type="EMBL" id="VVA16001.1"/>
    </source>
</evidence>
<keyword evidence="9" id="KW-0325">Glycoprotein</keyword>
<accession>A0A5E4EN36</accession>
<dbReference type="InterPro" id="IPR032675">
    <property type="entry name" value="LRR_dom_sf"/>
</dbReference>
<evidence type="ECO:0000256" key="6">
    <source>
        <dbReference type="ARBA" id="ARBA00022989"/>
    </source>
</evidence>
<evidence type="ECO:0000256" key="2">
    <source>
        <dbReference type="ARBA" id="ARBA00009592"/>
    </source>
</evidence>
<evidence type="ECO:0000256" key="5">
    <source>
        <dbReference type="ARBA" id="ARBA00022729"/>
    </source>
</evidence>
<evidence type="ECO:0000256" key="4">
    <source>
        <dbReference type="ARBA" id="ARBA00022692"/>
    </source>
</evidence>
<comment type="similarity">
    <text evidence="2">Belongs to the RLP family.</text>
</comment>
<evidence type="ECO:0000313" key="11">
    <source>
        <dbReference type="Proteomes" id="UP000327085"/>
    </source>
</evidence>
<dbReference type="InParanoid" id="A0A5E4EN36"/>
<keyword evidence="4" id="KW-0812">Transmembrane</keyword>
<evidence type="ECO:0000256" key="1">
    <source>
        <dbReference type="ARBA" id="ARBA00004251"/>
    </source>
</evidence>
<evidence type="ECO:0000256" key="9">
    <source>
        <dbReference type="ARBA" id="ARBA00023180"/>
    </source>
</evidence>
<dbReference type="GO" id="GO:0005886">
    <property type="term" value="C:plasma membrane"/>
    <property type="evidence" value="ECO:0007669"/>
    <property type="project" value="UniProtKB-SubCell"/>
</dbReference>
<dbReference type="SUPFAM" id="SSF52058">
    <property type="entry name" value="L domain-like"/>
    <property type="match status" value="1"/>
</dbReference>
<reference evidence="11" key="1">
    <citation type="journal article" date="2020" name="Plant J.">
        <title>Transposons played a major role in the diversification between the closely related almond and peach genomes: results from the almond genome sequence.</title>
        <authorList>
            <person name="Alioto T."/>
            <person name="Alexiou K.G."/>
            <person name="Bardil A."/>
            <person name="Barteri F."/>
            <person name="Castanera R."/>
            <person name="Cruz F."/>
            <person name="Dhingra A."/>
            <person name="Duval H."/>
            <person name="Fernandez I Marti A."/>
            <person name="Frias L."/>
            <person name="Galan B."/>
            <person name="Garcia J.L."/>
            <person name="Howad W."/>
            <person name="Gomez-Garrido J."/>
            <person name="Gut M."/>
            <person name="Julca I."/>
            <person name="Morata J."/>
            <person name="Puigdomenech P."/>
            <person name="Ribeca P."/>
            <person name="Rubio Cabetas M.J."/>
            <person name="Vlasova A."/>
            <person name="Wirthensohn M."/>
            <person name="Garcia-Mas J."/>
            <person name="Gabaldon T."/>
            <person name="Casacuberta J.M."/>
            <person name="Arus P."/>
        </authorList>
    </citation>
    <scope>NUCLEOTIDE SEQUENCE [LARGE SCALE GENOMIC DNA]</scope>
    <source>
        <strain evidence="11">cv. Texas</strain>
    </source>
</reference>
<comment type="subcellular location">
    <subcellularLocation>
        <location evidence="1">Cell membrane</location>
        <topology evidence="1">Single-pass type I membrane protein</topology>
    </subcellularLocation>
</comment>
<gene>
    <name evidence="10" type="ORF">ALMOND_2B023901</name>
</gene>
<keyword evidence="6" id="KW-1133">Transmembrane helix</keyword>
<protein>
    <submittedName>
        <fullName evidence="10">PREDICTED: probable</fullName>
    </submittedName>
</protein>
<dbReference type="Gene3D" id="3.80.10.10">
    <property type="entry name" value="Ribonuclease Inhibitor"/>
    <property type="match status" value="1"/>
</dbReference>
<dbReference type="InterPro" id="IPR001611">
    <property type="entry name" value="Leu-rich_rpt"/>
</dbReference>
<name>A0A5E4EN36_PRUDU</name>
<dbReference type="Gramene" id="VVA16001">
    <property type="protein sequence ID" value="VVA16001"/>
    <property type="gene ID" value="Prudul26B023901"/>
</dbReference>
<proteinExistence type="inferred from homology"/>
<dbReference type="Proteomes" id="UP000327085">
    <property type="component" value="Chromosome 8"/>
</dbReference>
<keyword evidence="5" id="KW-0732">Signal</keyword>
<dbReference type="AlphaFoldDB" id="A0A5E4EN36"/>
<dbReference type="Pfam" id="PF00560">
    <property type="entry name" value="LRR_1"/>
    <property type="match status" value="1"/>
</dbReference>